<reference evidence="2 3" key="1">
    <citation type="submission" date="2024-04" db="EMBL/GenBank/DDBJ databases">
        <authorList>
            <person name="Fracassetti M."/>
        </authorList>
    </citation>
    <scope>NUCLEOTIDE SEQUENCE [LARGE SCALE GENOMIC DNA]</scope>
</reference>
<sequence length="160" mass="17765">MVCETCFLQCLVSEIEQEQCIEYNEKNMNHHSGSKPNREYFYEMGGKDGIPPTIDKVFFDTHKSNGEIKEPAAKEIHTGLIEKCEANPELESMELVEKYCGEQRHGHIIGFGGGLRPKDLNGSDALSRTELASKLRESNGEKADMAARSIGPTTTQNGQS</sequence>
<feature type="compositionally biased region" description="Basic and acidic residues" evidence="1">
    <location>
        <begin position="134"/>
        <end position="145"/>
    </location>
</feature>
<dbReference type="EMBL" id="OZ034820">
    <property type="protein sequence ID" value="CAL1402917.1"/>
    <property type="molecule type" value="Genomic_DNA"/>
</dbReference>
<feature type="region of interest" description="Disordered" evidence="1">
    <location>
        <begin position="134"/>
        <end position="160"/>
    </location>
</feature>
<dbReference type="InterPro" id="IPR018247">
    <property type="entry name" value="EF_Hand_1_Ca_BS"/>
</dbReference>
<gene>
    <name evidence="2" type="ORF">LTRI10_LOCUS42883</name>
</gene>
<evidence type="ECO:0000313" key="2">
    <source>
        <dbReference type="EMBL" id="CAL1402917.1"/>
    </source>
</evidence>
<proteinExistence type="predicted"/>
<organism evidence="2 3">
    <name type="scientific">Linum trigynum</name>
    <dbReference type="NCBI Taxonomy" id="586398"/>
    <lineage>
        <taxon>Eukaryota</taxon>
        <taxon>Viridiplantae</taxon>
        <taxon>Streptophyta</taxon>
        <taxon>Embryophyta</taxon>
        <taxon>Tracheophyta</taxon>
        <taxon>Spermatophyta</taxon>
        <taxon>Magnoliopsida</taxon>
        <taxon>eudicotyledons</taxon>
        <taxon>Gunneridae</taxon>
        <taxon>Pentapetalae</taxon>
        <taxon>rosids</taxon>
        <taxon>fabids</taxon>
        <taxon>Malpighiales</taxon>
        <taxon>Linaceae</taxon>
        <taxon>Linum</taxon>
    </lineage>
</organism>
<keyword evidence="3" id="KW-1185">Reference proteome</keyword>
<evidence type="ECO:0000313" key="3">
    <source>
        <dbReference type="Proteomes" id="UP001497516"/>
    </source>
</evidence>
<dbReference type="Proteomes" id="UP001497516">
    <property type="component" value="Chromosome 7"/>
</dbReference>
<feature type="compositionally biased region" description="Polar residues" evidence="1">
    <location>
        <begin position="151"/>
        <end position="160"/>
    </location>
</feature>
<protein>
    <submittedName>
        <fullName evidence="2">Uncharacterized protein</fullName>
    </submittedName>
</protein>
<evidence type="ECO:0000256" key="1">
    <source>
        <dbReference type="SAM" id="MobiDB-lite"/>
    </source>
</evidence>
<dbReference type="PROSITE" id="PS00018">
    <property type="entry name" value="EF_HAND_1"/>
    <property type="match status" value="1"/>
</dbReference>
<accession>A0AAV2FXZ7</accession>
<name>A0AAV2FXZ7_9ROSI</name>
<dbReference type="AlphaFoldDB" id="A0AAV2FXZ7"/>